<evidence type="ECO:0000259" key="10">
    <source>
        <dbReference type="Pfam" id="PF17406"/>
    </source>
</evidence>
<dbReference type="InterPro" id="IPR035370">
    <property type="entry name" value="Nrap_D5"/>
</dbReference>
<feature type="domain" description="Nrap protein" evidence="11">
    <location>
        <begin position="1173"/>
        <end position="1354"/>
    </location>
</feature>
<feature type="compositionally biased region" description="Acidic residues" evidence="5">
    <location>
        <begin position="44"/>
        <end position="67"/>
    </location>
</feature>
<comment type="subcellular location">
    <subcellularLocation>
        <location evidence="1">Nucleus</location>
        <location evidence="1">Nucleolus</location>
    </subcellularLocation>
</comment>
<dbReference type="Pfam" id="PF17404">
    <property type="entry name" value="Nrap_D3"/>
    <property type="match status" value="1"/>
</dbReference>
<evidence type="ECO:0000259" key="8">
    <source>
        <dbReference type="Pfam" id="PF17404"/>
    </source>
</evidence>
<keyword evidence="3" id="KW-0694">RNA-binding</keyword>
<dbReference type="Gene3D" id="1.10.1410.10">
    <property type="match status" value="2"/>
</dbReference>
<feature type="compositionally biased region" description="Basic and acidic residues" evidence="5">
    <location>
        <begin position="68"/>
        <end position="77"/>
    </location>
</feature>
<feature type="domain" description="Nrap protein" evidence="8">
    <location>
        <begin position="540"/>
        <end position="705"/>
    </location>
</feature>
<evidence type="ECO:0000256" key="5">
    <source>
        <dbReference type="SAM" id="MobiDB-lite"/>
    </source>
</evidence>
<dbReference type="InterPro" id="IPR035371">
    <property type="entry name" value="Nrap_D6"/>
</dbReference>
<feature type="domain" description="Nrap protein" evidence="7">
    <location>
        <begin position="380"/>
        <end position="532"/>
    </location>
</feature>
<name>A0A9W8KXQ1_9FUNG</name>
<dbReference type="InterPro" id="IPR035369">
    <property type="entry name" value="Nrap_D4"/>
</dbReference>
<dbReference type="Pfam" id="PF17405">
    <property type="entry name" value="Nrap_D4"/>
    <property type="match status" value="1"/>
</dbReference>
<evidence type="ECO:0000259" key="6">
    <source>
        <dbReference type="Pfam" id="PF03813"/>
    </source>
</evidence>
<evidence type="ECO:0000259" key="11">
    <source>
        <dbReference type="Pfam" id="PF17407"/>
    </source>
</evidence>
<dbReference type="OrthoDB" id="10251401at2759"/>
<dbReference type="Pfam" id="PF17403">
    <property type="entry name" value="Nrap_D2"/>
    <property type="match status" value="1"/>
</dbReference>
<keyword evidence="4" id="KW-0539">Nucleus</keyword>
<dbReference type="Pfam" id="PF03813">
    <property type="entry name" value="Nrap"/>
    <property type="match status" value="1"/>
</dbReference>
<dbReference type="EMBL" id="JANBTW010000019">
    <property type="protein sequence ID" value="KAJ2678623.1"/>
    <property type="molecule type" value="Genomic_DNA"/>
</dbReference>
<dbReference type="InterPro" id="IPR035367">
    <property type="entry name" value="Nrap_D2"/>
</dbReference>
<dbReference type="InterPro" id="IPR035368">
    <property type="entry name" value="Nrap_D3"/>
</dbReference>
<dbReference type="GO" id="GO:0032545">
    <property type="term" value="C:CURI complex"/>
    <property type="evidence" value="ECO:0007669"/>
    <property type="project" value="TreeGrafter"/>
</dbReference>
<evidence type="ECO:0000256" key="2">
    <source>
        <dbReference type="ARBA" id="ARBA00006674"/>
    </source>
</evidence>
<dbReference type="PANTHER" id="PTHR17972:SF0">
    <property type="entry name" value="NUCLEOLAR PROTEIN 6"/>
    <property type="match status" value="1"/>
</dbReference>
<proteinExistence type="inferred from homology"/>
<feature type="domain" description="Nrap protein" evidence="6">
    <location>
        <begin position="225"/>
        <end position="374"/>
    </location>
</feature>
<dbReference type="InterPro" id="IPR035082">
    <property type="entry name" value="Nrap_D1"/>
</dbReference>
<evidence type="ECO:0000313" key="13">
    <source>
        <dbReference type="Proteomes" id="UP001151518"/>
    </source>
</evidence>
<feature type="domain" description="Nrap protein" evidence="10">
    <location>
        <begin position="985"/>
        <end position="1170"/>
    </location>
</feature>
<dbReference type="Pfam" id="PF17407">
    <property type="entry name" value="Nrap_D6"/>
    <property type="match status" value="1"/>
</dbReference>
<dbReference type="PANTHER" id="PTHR17972">
    <property type="entry name" value="NUCLEOLAR RNA-ASSOCIATED PROTEIN"/>
    <property type="match status" value="1"/>
</dbReference>
<dbReference type="Proteomes" id="UP001151518">
    <property type="component" value="Unassembled WGS sequence"/>
</dbReference>
<organism evidence="12 13">
    <name type="scientific">Coemansia spiralis</name>
    <dbReference type="NCBI Taxonomy" id="417178"/>
    <lineage>
        <taxon>Eukaryota</taxon>
        <taxon>Fungi</taxon>
        <taxon>Fungi incertae sedis</taxon>
        <taxon>Zoopagomycota</taxon>
        <taxon>Kickxellomycotina</taxon>
        <taxon>Kickxellomycetes</taxon>
        <taxon>Kickxellales</taxon>
        <taxon>Kickxellaceae</taxon>
        <taxon>Coemansia</taxon>
    </lineage>
</organism>
<feature type="region of interest" description="Disordered" evidence="5">
    <location>
        <begin position="1198"/>
        <end position="1221"/>
    </location>
</feature>
<dbReference type="GO" id="GO:0006409">
    <property type="term" value="P:tRNA export from nucleus"/>
    <property type="evidence" value="ECO:0007669"/>
    <property type="project" value="TreeGrafter"/>
</dbReference>
<gene>
    <name evidence="12" type="primary">UTP22</name>
    <name evidence="12" type="ORF">GGI25_002211</name>
</gene>
<feature type="domain" description="Nrap protein" evidence="9">
    <location>
        <begin position="762"/>
        <end position="982"/>
    </location>
</feature>
<reference evidence="12" key="1">
    <citation type="submission" date="2022-07" db="EMBL/GenBank/DDBJ databases">
        <title>Phylogenomic reconstructions and comparative analyses of Kickxellomycotina fungi.</title>
        <authorList>
            <person name="Reynolds N.K."/>
            <person name="Stajich J.E."/>
            <person name="Barry K."/>
            <person name="Grigoriev I.V."/>
            <person name="Crous P."/>
            <person name="Smith M.E."/>
        </authorList>
    </citation>
    <scope>NUCLEOTIDE SEQUENCE</scope>
    <source>
        <strain evidence="12">NRRL 3115</strain>
    </source>
</reference>
<feature type="compositionally biased region" description="Low complexity" evidence="5">
    <location>
        <begin position="1205"/>
        <end position="1216"/>
    </location>
</feature>
<accession>A0A9W8KXQ1</accession>
<evidence type="ECO:0000256" key="1">
    <source>
        <dbReference type="ARBA" id="ARBA00004604"/>
    </source>
</evidence>
<evidence type="ECO:0000256" key="4">
    <source>
        <dbReference type="ARBA" id="ARBA00023242"/>
    </source>
</evidence>
<comment type="caution">
    <text evidence="12">The sequence shown here is derived from an EMBL/GenBank/DDBJ whole genome shotgun (WGS) entry which is preliminary data.</text>
</comment>
<feature type="region of interest" description="Disordered" evidence="5">
    <location>
        <begin position="1"/>
        <end position="94"/>
    </location>
</feature>
<evidence type="ECO:0000259" key="9">
    <source>
        <dbReference type="Pfam" id="PF17405"/>
    </source>
</evidence>
<dbReference type="GO" id="GO:0032040">
    <property type="term" value="C:small-subunit processome"/>
    <property type="evidence" value="ECO:0007669"/>
    <property type="project" value="TreeGrafter"/>
</dbReference>
<evidence type="ECO:0000259" key="7">
    <source>
        <dbReference type="Pfam" id="PF17403"/>
    </source>
</evidence>
<evidence type="ECO:0000313" key="12">
    <source>
        <dbReference type="EMBL" id="KAJ2678623.1"/>
    </source>
</evidence>
<feature type="compositionally biased region" description="Polar residues" evidence="5">
    <location>
        <begin position="23"/>
        <end position="43"/>
    </location>
</feature>
<dbReference type="GO" id="GO:0034456">
    <property type="term" value="C:UTP-C complex"/>
    <property type="evidence" value="ECO:0007669"/>
    <property type="project" value="TreeGrafter"/>
</dbReference>
<comment type="similarity">
    <text evidence="2">Belongs to the NRAP family.</text>
</comment>
<dbReference type="Gene3D" id="3.30.70.3030">
    <property type="match status" value="1"/>
</dbReference>
<dbReference type="GO" id="GO:0006364">
    <property type="term" value="P:rRNA processing"/>
    <property type="evidence" value="ECO:0007669"/>
    <property type="project" value="TreeGrafter"/>
</dbReference>
<dbReference type="InterPro" id="IPR005554">
    <property type="entry name" value="NOL6/Upt22"/>
</dbReference>
<dbReference type="GO" id="GO:0003723">
    <property type="term" value="F:RNA binding"/>
    <property type="evidence" value="ECO:0007669"/>
    <property type="project" value="UniProtKB-KW"/>
</dbReference>
<sequence length="1360" mass="150943">MPAKSIGKSLSDKRNKSAGTIEKNPQSSKNIAFRQTQGSYVSDQSDEEMMSENDDQVYAESDGDEEMIERPSADEHTSGVAEAQSHEHKRGLKAKPTNVEIMALNETSLLFKSNLFKLQIDELLSEASVASGSKAMRGLDAALKQIRDELASMDSINEMTVDSATNYVRKAAKAAIGKPIAIPFPDPAPAVGMPLKLAFEPPQVINIVGSYPLGMAANIRDGFNVDIVVQMPTKLFQDRDHLNFRYFYKRAFYVAVVFIGLQQSVLKELFNIELAYMRSDVRLPMILLQPKGDIKHLGKVGCVIRILPSIAHDAMPLKRLAPERNHVRPSYIASNGITADADDSAQLPATPQYNAAILSDALYLTHLKYLFETIDMCPEFPRAAALLRIWIRQRSVHGKALSTHYIVGTQRINGFVLTMLLAWLLRGTSLESSAAVNAKLSPTTTAYQLFKSTIEFLAIHDFEEDPVHFGAAVDIDSFAENFGAVFLDPTSTLNLLSGAQEWELTELRMAARQTALDINHHGENRFGRIFLSAELTDLTAKYDHVFRLDVDISNFLSPRFGDKFNLTRRMAEIEFGHPVVAAQNRLSSFLSSALERHTRLVAVHPCADDAFDNGTKLNRRCVFFIGIIADTEGSRRLVDLGPNPDSQPEEAARFRAYWGDRAELRRFRDASIRLATVWGINGMSFENRSLILPRMVAYLLRRHFSICAKPEILDADDLLVVDKARPKAAQSFGDVGEPGSGSLFTLSTRTIEFAQTIDICDMATNEATYERAINGFDELQREIKDLEDQLPLRVLALHPVSPGLRYSSLAPPKPLDIGQGKGDDAFIEPLHAVIEFAGSNKWPDDITALHKVKAALLLRLSECYTAAHPNSQVDICNRFFGYGAADGLITGISPTSIGAQDKDDLDYERDNFLDIRHPASGFTFRLSVLCDREGALLAKKAQELEAAGVSARTQAIKQAHRRWMRNNHWRARHHRLILDMCQRHHPAASLTIRLLKRWLSRHMLLGQTIGVPEELAEQIAAFVFTNVSSGLAVPVSGYAGFVRCLKFIAAWQWKEDLCAVDFSADTREDGDGSTGSRAGSKVLAKGIWISKGMPADAYATLQTEFDNAQKSNKIKNALRIVSEDDPTAQWWGTVSPVLTRRLRDLANASLKCIVDCIGTGNDEQLPQVFTTPLGDYDFIIKLDHEILCRKYEQPPKKAYSTLDNGDMADSSADAEGGASGNGKAPEIFKNLLPSMQTQLQPQHSQQQLHIKQHGNPFNQPGMVNFDPVAMLVRDLVDVYGDSILFFHDIYGGDIITGLWNPSIVKQAISFSAGLYANVKPVSEEKTTSPRPLVKYNTEDVISEIIRLGDGLIDDFIIQRK</sequence>
<protein>
    <submittedName>
        <fullName evidence="12">U3 snoRNP protein</fullName>
    </submittedName>
</protein>
<dbReference type="Pfam" id="PF17406">
    <property type="entry name" value="Nrap_D5"/>
    <property type="match status" value="1"/>
</dbReference>
<evidence type="ECO:0000256" key="3">
    <source>
        <dbReference type="ARBA" id="ARBA00022884"/>
    </source>
</evidence>